<dbReference type="EMBL" id="AJWY01010101">
    <property type="protein sequence ID" value="EKC56476.1"/>
    <property type="molecule type" value="Genomic_DNA"/>
</dbReference>
<name>K1TB35_9ZZZZ</name>
<protein>
    <submittedName>
        <fullName evidence="1">Trehalose synthase/putative maltokinase</fullName>
    </submittedName>
</protein>
<organism evidence="1">
    <name type="scientific">human gut metagenome</name>
    <dbReference type="NCBI Taxonomy" id="408170"/>
    <lineage>
        <taxon>unclassified sequences</taxon>
        <taxon>metagenomes</taxon>
        <taxon>organismal metagenomes</taxon>
    </lineage>
</organism>
<sequence length="79" mass="8285">KLLNQKGQEYPMVYERTLGEEKYVVVVNPGAKAASLNISSVGGKPVSVLSTGKVVYKSGKKTDAIKASGISAAVFKVAK</sequence>
<reference evidence="1" key="1">
    <citation type="journal article" date="2013" name="Environ. Microbiol.">
        <title>Microbiota from the distal guts of lean and obese adolescents exhibit partial functional redundancy besides clear differences in community structure.</title>
        <authorList>
            <person name="Ferrer M."/>
            <person name="Ruiz A."/>
            <person name="Lanza F."/>
            <person name="Haange S.B."/>
            <person name="Oberbach A."/>
            <person name="Till H."/>
            <person name="Bargiela R."/>
            <person name="Campoy C."/>
            <person name="Segura M.T."/>
            <person name="Richter M."/>
            <person name="von Bergen M."/>
            <person name="Seifert J."/>
            <person name="Suarez A."/>
        </authorList>
    </citation>
    <scope>NUCLEOTIDE SEQUENCE</scope>
</reference>
<dbReference type="GO" id="GO:0016301">
    <property type="term" value="F:kinase activity"/>
    <property type="evidence" value="ECO:0007669"/>
    <property type="project" value="UniProtKB-KW"/>
</dbReference>
<dbReference type="AlphaFoldDB" id="K1TB35"/>
<evidence type="ECO:0000313" key="1">
    <source>
        <dbReference type="EMBL" id="EKC56476.1"/>
    </source>
</evidence>
<keyword evidence="1" id="KW-0418">Kinase</keyword>
<keyword evidence="1" id="KW-0808">Transferase</keyword>
<comment type="caution">
    <text evidence="1">The sequence shown here is derived from an EMBL/GenBank/DDBJ whole genome shotgun (WGS) entry which is preliminary data.</text>
</comment>
<accession>K1TB35</accession>
<dbReference type="InterPro" id="IPR013780">
    <property type="entry name" value="Glyco_hydro_b"/>
</dbReference>
<gene>
    <name evidence="1" type="ORF">LEA_14818</name>
</gene>
<dbReference type="Gene3D" id="2.60.40.1180">
    <property type="entry name" value="Golgi alpha-mannosidase II"/>
    <property type="match status" value="1"/>
</dbReference>
<proteinExistence type="predicted"/>
<dbReference type="SUPFAM" id="SSF51011">
    <property type="entry name" value="Glycosyl hydrolase domain"/>
    <property type="match status" value="1"/>
</dbReference>
<feature type="non-terminal residue" evidence="1">
    <location>
        <position position="1"/>
    </location>
</feature>